<keyword evidence="1" id="KW-1133">Transmembrane helix</keyword>
<dbReference type="EnsemblPlants" id="Zm00001eb225890_T001">
    <property type="protein sequence ID" value="Zm00001eb225890_P001"/>
    <property type="gene ID" value="Zm00001eb225890"/>
</dbReference>
<evidence type="ECO:0000313" key="2">
    <source>
        <dbReference type="EMBL" id="AQK66493.1"/>
    </source>
</evidence>
<reference evidence="3" key="3">
    <citation type="submission" date="2019-07" db="EMBL/GenBank/DDBJ databases">
        <authorList>
            <person name="Seetharam A."/>
            <person name="Woodhouse M."/>
            <person name="Cannon E."/>
        </authorList>
    </citation>
    <scope>NUCLEOTIDE SEQUENCE [LARGE SCALE GENOMIC DNA]</scope>
    <source>
        <strain evidence="3">cv. B73</strain>
    </source>
</reference>
<feature type="transmembrane region" description="Helical" evidence="1">
    <location>
        <begin position="51"/>
        <end position="72"/>
    </location>
</feature>
<dbReference type="EnsemblPlants" id="Zm00001eb225870_T001">
    <property type="protein sequence ID" value="Zm00001eb225870_P001"/>
    <property type="gene ID" value="Zm00001eb225870"/>
</dbReference>
<dbReference type="Proteomes" id="UP000007305">
    <property type="component" value="Chromosome 5"/>
</dbReference>
<dbReference type="EMBL" id="CM000781">
    <property type="protein sequence ID" value="AQK66493.1"/>
    <property type="molecule type" value="Genomic_DNA"/>
</dbReference>
<accession>A0A1D6GU29</accession>
<protein>
    <submittedName>
        <fullName evidence="2 3">Uncharacterized protein</fullName>
    </submittedName>
</protein>
<proteinExistence type="predicted"/>
<keyword evidence="1" id="KW-0472">Membrane</keyword>
<evidence type="ECO:0000313" key="3">
    <source>
        <dbReference type="EnsemblPlants" id="Zm00001eb225870_P001"/>
    </source>
</evidence>
<organism evidence="3 4">
    <name type="scientific">Zea mays</name>
    <name type="common">Maize</name>
    <dbReference type="NCBI Taxonomy" id="4577"/>
    <lineage>
        <taxon>Eukaryota</taxon>
        <taxon>Viridiplantae</taxon>
        <taxon>Streptophyta</taxon>
        <taxon>Embryophyta</taxon>
        <taxon>Tracheophyta</taxon>
        <taxon>Spermatophyta</taxon>
        <taxon>Magnoliopsida</taxon>
        <taxon>Liliopsida</taxon>
        <taxon>Poales</taxon>
        <taxon>Poaceae</taxon>
        <taxon>PACMAD clade</taxon>
        <taxon>Panicoideae</taxon>
        <taxon>Andropogonodae</taxon>
        <taxon>Andropogoneae</taxon>
        <taxon>Tripsacinae</taxon>
        <taxon>Zea</taxon>
    </lineage>
</organism>
<evidence type="ECO:0000313" key="4">
    <source>
        <dbReference type="Proteomes" id="UP000007305"/>
    </source>
</evidence>
<reference evidence="3" key="4">
    <citation type="submission" date="2021-05" db="UniProtKB">
        <authorList>
            <consortium name="EnsemblPlants"/>
        </authorList>
    </citation>
    <scope>IDENTIFICATION</scope>
    <source>
        <strain evidence="3">cv. B73</strain>
    </source>
</reference>
<dbReference type="Gramene" id="Zm00001eb225870_T001">
    <property type="protein sequence ID" value="Zm00001eb225870_P001"/>
    <property type="gene ID" value="Zm00001eb225870"/>
</dbReference>
<sequence>MASSVASVRPVALGDEPMEIPRLKIDAETSHLLRILLALWRWSRATWRRRAAMVAVVCVLLFMSATLAHRVVDVSAFTTGRLQLHRPRSYTTVYDLQRFATSSDSPSLRLRRGGGRRRRRHGVSTPCLHRFVAFTATPPPEDLDSDT</sequence>
<gene>
    <name evidence="2" type="ORF">ZEAMMB73_Zm00001d014543</name>
</gene>
<evidence type="ECO:0000256" key="1">
    <source>
        <dbReference type="SAM" id="Phobius"/>
    </source>
</evidence>
<keyword evidence="1" id="KW-0812">Transmembrane</keyword>
<dbReference type="PaxDb" id="4577-GRMZM2G701535_P01"/>
<name>A0A1D6GU29_MAIZE</name>
<reference evidence="2" key="2">
    <citation type="submission" date="2015-12" db="EMBL/GenBank/DDBJ databases">
        <title>Update maize B73 reference genome by single molecule sequencing technologies.</title>
        <authorList>
            <consortium name="Maize Genome Sequencing Project"/>
            <person name="Ware D."/>
        </authorList>
    </citation>
    <scope>NUCLEOTIDE SEQUENCE</scope>
    <source>
        <tissue evidence="2">Seedling</tissue>
    </source>
</reference>
<reference evidence="4" key="1">
    <citation type="journal article" date="2009" name="Science">
        <title>The B73 maize genome: complexity, diversity, and dynamics.</title>
        <authorList>
            <person name="Schnable P.S."/>
            <person name="Ware D."/>
            <person name="Fulton R.S."/>
            <person name="Stein J.C."/>
            <person name="Wei F."/>
            <person name="Pasternak S."/>
            <person name="Liang C."/>
            <person name="Zhang J."/>
            <person name="Fulton L."/>
            <person name="Graves T.A."/>
            <person name="Minx P."/>
            <person name="Reily A.D."/>
            <person name="Courtney L."/>
            <person name="Kruchowski S.S."/>
            <person name="Tomlinson C."/>
            <person name="Strong C."/>
            <person name="Delehaunty K."/>
            <person name="Fronick C."/>
            <person name="Courtney B."/>
            <person name="Rock S.M."/>
            <person name="Belter E."/>
            <person name="Du F."/>
            <person name="Kim K."/>
            <person name="Abbott R.M."/>
            <person name="Cotton M."/>
            <person name="Levy A."/>
            <person name="Marchetto P."/>
            <person name="Ochoa K."/>
            <person name="Jackson S.M."/>
            <person name="Gillam B."/>
            <person name="Chen W."/>
            <person name="Yan L."/>
            <person name="Higginbotham J."/>
            <person name="Cardenas M."/>
            <person name="Waligorski J."/>
            <person name="Applebaum E."/>
            <person name="Phelps L."/>
            <person name="Falcone J."/>
            <person name="Kanchi K."/>
            <person name="Thane T."/>
            <person name="Scimone A."/>
            <person name="Thane N."/>
            <person name="Henke J."/>
            <person name="Wang T."/>
            <person name="Ruppert J."/>
            <person name="Shah N."/>
            <person name="Rotter K."/>
            <person name="Hodges J."/>
            <person name="Ingenthron E."/>
            <person name="Cordes M."/>
            <person name="Kohlberg S."/>
            <person name="Sgro J."/>
            <person name="Delgado B."/>
            <person name="Mead K."/>
            <person name="Chinwalla A."/>
            <person name="Leonard S."/>
            <person name="Crouse K."/>
            <person name="Collura K."/>
            <person name="Kudrna D."/>
            <person name="Currie J."/>
            <person name="He R."/>
            <person name="Angelova A."/>
            <person name="Rajasekar S."/>
            <person name="Mueller T."/>
            <person name="Lomeli R."/>
            <person name="Scara G."/>
            <person name="Ko A."/>
            <person name="Delaney K."/>
            <person name="Wissotski M."/>
            <person name="Lopez G."/>
            <person name="Campos D."/>
            <person name="Braidotti M."/>
            <person name="Ashley E."/>
            <person name="Golser W."/>
            <person name="Kim H."/>
            <person name="Lee S."/>
            <person name="Lin J."/>
            <person name="Dujmic Z."/>
            <person name="Kim W."/>
            <person name="Talag J."/>
            <person name="Zuccolo A."/>
            <person name="Fan C."/>
            <person name="Sebastian A."/>
            <person name="Kramer M."/>
            <person name="Spiegel L."/>
            <person name="Nascimento L."/>
            <person name="Zutavern T."/>
            <person name="Miller B."/>
            <person name="Ambroise C."/>
            <person name="Muller S."/>
            <person name="Spooner W."/>
            <person name="Narechania A."/>
            <person name="Ren L."/>
            <person name="Wei S."/>
            <person name="Kumari S."/>
            <person name="Faga B."/>
            <person name="Levy M.J."/>
            <person name="McMahan L."/>
            <person name="Van Buren P."/>
            <person name="Vaughn M.W."/>
            <person name="Ying K."/>
            <person name="Yeh C.-T."/>
            <person name="Emrich S.J."/>
            <person name="Jia Y."/>
            <person name="Kalyanaraman A."/>
            <person name="Hsia A.-P."/>
            <person name="Barbazuk W.B."/>
            <person name="Baucom R.S."/>
            <person name="Brutnell T.P."/>
            <person name="Carpita N.C."/>
            <person name="Chaparro C."/>
            <person name="Chia J.-M."/>
            <person name="Deragon J.-M."/>
            <person name="Estill J.C."/>
            <person name="Fu Y."/>
            <person name="Jeddeloh J.A."/>
            <person name="Han Y."/>
            <person name="Lee H."/>
            <person name="Li P."/>
            <person name="Lisch D.R."/>
            <person name="Liu S."/>
            <person name="Liu Z."/>
            <person name="Nagel D.H."/>
            <person name="McCann M.C."/>
            <person name="SanMiguel P."/>
            <person name="Myers A.M."/>
            <person name="Nettleton D."/>
            <person name="Nguyen J."/>
            <person name="Penning B.W."/>
            <person name="Ponnala L."/>
            <person name="Schneider K.L."/>
            <person name="Schwartz D.C."/>
            <person name="Sharma A."/>
            <person name="Soderlund C."/>
            <person name="Springer N.M."/>
            <person name="Sun Q."/>
            <person name="Wang H."/>
            <person name="Waterman M."/>
            <person name="Westerman R."/>
            <person name="Wolfgruber T.K."/>
            <person name="Yang L."/>
            <person name="Yu Y."/>
            <person name="Zhang L."/>
            <person name="Zhou S."/>
            <person name="Zhu Q."/>
            <person name="Bennetzen J.L."/>
            <person name="Dawe R.K."/>
            <person name="Jiang J."/>
            <person name="Jiang N."/>
            <person name="Presting G.G."/>
            <person name="Wessler S.R."/>
            <person name="Aluru S."/>
            <person name="Martienssen R.A."/>
            <person name="Clifton S.W."/>
            <person name="McCombie W.R."/>
            <person name="Wing R.A."/>
            <person name="Wilson R.K."/>
        </authorList>
    </citation>
    <scope>NUCLEOTIDE SEQUENCE [LARGE SCALE GENOMIC DNA]</scope>
    <source>
        <strain evidence="4">cv. B73</strain>
    </source>
</reference>
<keyword evidence="4" id="KW-1185">Reference proteome</keyword>
<dbReference type="AlphaFoldDB" id="A0A1D6GU29"/>
<dbReference type="Gramene" id="Zm00001eb225890_T001">
    <property type="protein sequence ID" value="Zm00001eb225890_P001"/>
    <property type="gene ID" value="Zm00001eb225890"/>
</dbReference>